<dbReference type="CDD" id="cd00077">
    <property type="entry name" value="HDc"/>
    <property type="match status" value="1"/>
</dbReference>
<dbReference type="Gene3D" id="1.10.3210.10">
    <property type="entry name" value="Hypothetical protein af1432"/>
    <property type="match status" value="1"/>
</dbReference>
<dbReference type="InterPro" id="IPR006674">
    <property type="entry name" value="HD_domain"/>
</dbReference>
<dbReference type="PANTHER" id="PTHR38659:SF2">
    <property type="entry name" value="HDIG DOMAIN PROTEIN"/>
    <property type="match status" value="1"/>
</dbReference>
<accession>A0A133UCA6</accession>
<dbReference type="InterPro" id="IPR006675">
    <property type="entry name" value="HDIG_dom"/>
</dbReference>
<dbReference type="SMART" id="SM00471">
    <property type="entry name" value="HDc"/>
    <property type="match status" value="1"/>
</dbReference>
<dbReference type="NCBIfam" id="TIGR00277">
    <property type="entry name" value="HDIG"/>
    <property type="match status" value="1"/>
</dbReference>
<dbReference type="InterPro" id="IPR004454">
    <property type="entry name" value="HD-related"/>
</dbReference>
<evidence type="ECO:0000313" key="3">
    <source>
        <dbReference type="Proteomes" id="UP000070195"/>
    </source>
</evidence>
<protein>
    <recommendedName>
        <fullName evidence="1">HD/PDEase domain-containing protein</fullName>
    </recommendedName>
</protein>
<dbReference type="Proteomes" id="UP000070195">
    <property type="component" value="Unassembled WGS sequence"/>
</dbReference>
<name>A0A133UCA6_9EURY</name>
<evidence type="ECO:0000313" key="2">
    <source>
        <dbReference type="EMBL" id="KXA91799.1"/>
    </source>
</evidence>
<evidence type="ECO:0000259" key="1">
    <source>
        <dbReference type="SMART" id="SM00471"/>
    </source>
</evidence>
<dbReference type="EMBL" id="LHXM01000012">
    <property type="protein sequence ID" value="KXA91799.1"/>
    <property type="molecule type" value="Genomic_DNA"/>
</dbReference>
<dbReference type="SUPFAM" id="SSF109604">
    <property type="entry name" value="HD-domain/PDEase-like"/>
    <property type="match status" value="1"/>
</dbReference>
<dbReference type="AlphaFoldDB" id="A0A133UCA6"/>
<organism evidence="2 3">
    <name type="scientific">candidate division MSBL1 archaeon SCGC-AAA259D18</name>
    <dbReference type="NCBI Taxonomy" id="1698262"/>
    <lineage>
        <taxon>Archaea</taxon>
        <taxon>Methanobacteriati</taxon>
        <taxon>Methanobacteriota</taxon>
        <taxon>candidate division MSBL1</taxon>
    </lineage>
</organism>
<gene>
    <name evidence="2" type="ORF">AKJ63_00845</name>
</gene>
<dbReference type="PANTHER" id="PTHR38659">
    <property type="entry name" value="METAL-DEPENDENT PHOSPHOHYDROLASE"/>
    <property type="match status" value="1"/>
</dbReference>
<dbReference type="NCBIfam" id="TIGR00295">
    <property type="entry name" value="TIGR00295 family protein"/>
    <property type="match status" value="1"/>
</dbReference>
<dbReference type="Pfam" id="PF01966">
    <property type="entry name" value="HD"/>
    <property type="match status" value="1"/>
</dbReference>
<proteinExistence type="predicted"/>
<feature type="domain" description="HD/PDEase" evidence="1">
    <location>
        <begin position="16"/>
        <end position="140"/>
    </location>
</feature>
<dbReference type="InterPro" id="IPR003607">
    <property type="entry name" value="HD/PDEase_dom"/>
</dbReference>
<reference evidence="2 3" key="1">
    <citation type="journal article" date="2016" name="Sci. Rep.">
        <title>Metabolic traits of an uncultured archaeal lineage -MSBL1- from brine pools of the Red Sea.</title>
        <authorList>
            <person name="Mwirichia R."/>
            <person name="Alam I."/>
            <person name="Rashid M."/>
            <person name="Vinu M."/>
            <person name="Ba-Alawi W."/>
            <person name="Anthony Kamau A."/>
            <person name="Kamanda Ngugi D."/>
            <person name="Goker M."/>
            <person name="Klenk H.P."/>
            <person name="Bajic V."/>
            <person name="Stingl U."/>
        </authorList>
    </citation>
    <scope>NUCLEOTIDE SEQUENCE [LARGE SCALE GENOMIC DNA]</scope>
    <source>
        <strain evidence="2">SCGC-AAA259D18</strain>
    </source>
</reference>
<sequence length="172" mass="19139">MISAEQALYILSEEGCSPEVIRHSLAVSRKSAEIARKISENGHDVDLELVKVGSILHDIGRSRTHGISHGVEGSRILRGRGLEELANFAERHLGAGITAEEAEKLNIPTKNYLPSSLEEKIVTYTDNLLRGDEVISLEEALEELRRELGPEHPSLKRFREIHEELRGLGGFQ</sequence>
<comment type="caution">
    <text evidence="2">The sequence shown here is derived from an EMBL/GenBank/DDBJ whole genome shotgun (WGS) entry which is preliminary data.</text>
</comment>
<keyword evidence="3" id="KW-1185">Reference proteome</keyword>